<dbReference type="CDD" id="cd12252">
    <property type="entry name" value="RRM_DbpA"/>
    <property type="match status" value="1"/>
</dbReference>
<dbReference type="Proteomes" id="UP000580568">
    <property type="component" value="Unassembled WGS sequence"/>
</dbReference>
<dbReference type="InterPro" id="IPR014001">
    <property type="entry name" value="Helicase_ATP-bd"/>
</dbReference>
<dbReference type="PROSITE" id="PS51194">
    <property type="entry name" value="HELICASE_CTER"/>
    <property type="match status" value="1"/>
</dbReference>
<dbReference type="Pfam" id="PF25399">
    <property type="entry name" value="DeaD_dimer"/>
    <property type="match status" value="1"/>
</dbReference>
<dbReference type="PROSITE" id="PS51192">
    <property type="entry name" value="HELICASE_ATP_BIND_1"/>
    <property type="match status" value="1"/>
</dbReference>
<keyword evidence="3 12" id="KW-0547">Nucleotide-binding</keyword>
<dbReference type="PANTHER" id="PTHR47959">
    <property type="entry name" value="ATP-DEPENDENT RNA HELICASE RHLE-RELATED"/>
    <property type="match status" value="1"/>
</dbReference>
<evidence type="ECO:0000256" key="1">
    <source>
        <dbReference type="ARBA" id="ARBA00012552"/>
    </source>
</evidence>
<dbReference type="GO" id="GO:0003724">
    <property type="term" value="F:RNA helicase activity"/>
    <property type="evidence" value="ECO:0007669"/>
    <property type="project" value="UniProtKB-EC"/>
</dbReference>
<feature type="compositionally biased region" description="Basic and acidic residues" evidence="13">
    <location>
        <begin position="442"/>
        <end position="477"/>
    </location>
</feature>
<evidence type="ECO:0000256" key="5">
    <source>
        <dbReference type="ARBA" id="ARBA00022806"/>
    </source>
</evidence>
<evidence type="ECO:0000256" key="8">
    <source>
        <dbReference type="ARBA" id="ARBA00038437"/>
    </source>
</evidence>
<feature type="short sequence motif" description="Q motif" evidence="11">
    <location>
        <begin position="4"/>
        <end position="32"/>
    </location>
</feature>
<evidence type="ECO:0000256" key="13">
    <source>
        <dbReference type="SAM" id="MobiDB-lite"/>
    </source>
</evidence>
<keyword evidence="2" id="KW-0963">Cytoplasm</keyword>
<keyword evidence="7" id="KW-0346">Stress response</keyword>
<dbReference type="Pfam" id="PF00270">
    <property type="entry name" value="DEAD"/>
    <property type="match status" value="1"/>
</dbReference>
<evidence type="ECO:0000256" key="12">
    <source>
        <dbReference type="RuleBase" id="RU000492"/>
    </source>
</evidence>
<dbReference type="EMBL" id="BLZR01000001">
    <property type="protein sequence ID" value="GFP77941.1"/>
    <property type="molecule type" value="Genomic_DNA"/>
</dbReference>
<dbReference type="InterPro" id="IPR000629">
    <property type="entry name" value="RNA-helicase_DEAD-box_CS"/>
</dbReference>
<keyword evidence="4 12" id="KW-0378">Hydrolase</keyword>
<dbReference type="SUPFAM" id="SSF52540">
    <property type="entry name" value="P-loop containing nucleoside triphosphate hydrolases"/>
    <property type="match status" value="1"/>
</dbReference>
<feature type="region of interest" description="Disordered" evidence="13">
    <location>
        <begin position="432"/>
        <end position="477"/>
    </location>
</feature>
<keyword evidence="5 12" id="KW-0347">Helicase</keyword>
<evidence type="ECO:0000259" key="16">
    <source>
        <dbReference type="PROSITE" id="PS51195"/>
    </source>
</evidence>
<dbReference type="GO" id="GO:0016787">
    <property type="term" value="F:hydrolase activity"/>
    <property type="evidence" value="ECO:0007669"/>
    <property type="project" value="UniProtKB-KW"/>
</dbReference>
<dbReference type="InterPro" id="IPR057325">
    <property type="entry name" value="DeaD_dimer"/>
</dbReference>
<dbReference type="InterPro" id="IPR005580">
    <property type="entry name" value="DbpA/CsdA_RNA-bd_dom"/>
</dbReference>
<dbReference type="InterPro" id="IPR011545">
    <property type="entry name" value="DEAD/DEAH_box_helicase_dom"/>
</dbReference>
<dbReference type="InterPro" id="IPR012677">
    <property type="entry name" value="Nucleotide-bd_a/b_plait_sf"/>
</dbReference>
<dbReference type="GO" id="GO:0005829">
    <property type="term" value="C:cytosol"/>
    <property type="evidence" value="ECO:0007669"/>
    <property type="project" value="TreeGrafter"/>
</dbReference>
<evidence type="ECO:0000256" key="10">
    <source>
        <dbReference type="ARBA" id="ARBA00067932"/>
    </source>
</evidence>
<dbReference type="InterPro" id="IPR014014">
    <property type="entry name" value="RNA_helicase_DEAD_Q_motif"/>
</dbReference>
<dbReference type="Gene3D" id="3.40.50.300">
    <property type="entry name" value="P-loop containing nucleotide triphosphate hydrolases"/>
    <property type="match status" value="2"/>
</dbReference>
<dbReference type="GO" id="GO:0003723">
    <property type="term" value="F:RNA binding"/>
    <property type="evidence" value="ECO:0007669"/>
    <property type="project" value="UniProtKB-ARBA"/>
</dbReference>
<comment type="similarity">
    <text evidence="8 12">Belongs to the DEAD box helicase family.</text>
</comment>
<reference evidence="17 18" key="1">
    <citation type="submission" date="2020-07" db="EMBL/GenBank/DDBJ databases">
        <title>A new beta-1,3-glucan-decomposing anaerobic bacterium isolated from anoxic soil subjected to biological soil disinfestation.</title>
        <authorList>
            <person name="Ueki A."/>
            <person name="Tonouchi A."/>
        </authorList>
    </citation>
    <scope>NUCLEOTIDE SEQUENCE [LARGE SCALE GENOMIC DNA]</scope>
    <source>
        <strain evidence="17 18">TW1</strain>
    </source>
</reference>
<evidence type="ECO:0000256" key="9">
    <source>
        <dbReference type="ARBA" id="ARBA00047984"/>
    </source>
</evidence>
<dbReference type="PROSITE" id="PS51195">
    <property type="entry name" value="Q_MOTIF"/>
    <property type="match status" value="1"/>
</dbReference>
<organism evidence="17 18">
    <name type="scientific">Clostridium fungisolvens</name>
    <dbReference type="NCBI Taxonomy" id="1604897"/>
    <lineage>
        <taxon>Bacteria</taxon>
        <taxon>Bacillati</taxon>
        <taxon>Bacillota</taxon>
        <taxon>Clostridia</taxon>
        <taxon>Eubacteriales</taxon>
        <taxon>Clostridiaceae</taxon>
        <taxon>Clostridium</taxon>
    </lineage>
</organism>
<sequence length="563" mass="64173">MEKMIFNELNCSDEIKKAISDMGFTEATPIQALAIPVVMSGADMVGQAQTGTGKTAAFGIPTIDRIDTSSKDLQVLVLCPTRELAVQVGEEFEKLAKYKRGLNVLAVYGGDSMERQIRGLRRGSQIVVGTPGRVMDHMRRGTIKMDSLKVLILDEADEMLNMGFREDIEEILSTIEQPVQKLLFSATMKRSILDIVKKHLKNPEMVKIENKEITTPNISQMYVEVKEQDKLEVMTRLIDMYNPKLSLIFCNTKSKVDEIEEKLLNKGYNISKIHGDMKQSVRSSVIQRFKQGNIKILIATDVAARGLDIDDVEMVFNFDVPQHEEHYVHRIGRTGRAGREGRAFTMVTGRQMRDLRDIMTYTKKKMKLHNIPTLKDVRKVKVQKFVDMLEEDMKNDEYKKYVSIVEKMLEQGHDAKDIAAALLQRELNFTERDDVDMNPSSSRDESARRSGRNDRNDRSDRSDRGRREGGQSREEGMVRMFVNIGRDKNLKPEHLVRAIASEVGIPGRSIGAIDIYEKYTFVEVPEQYSNDVLDVMNKVKINGVRVNVEVAQKKGTKKRRDFS</sequence>
<evidence type="ECO:0000256" key="11">
    <source>
        <dbReference type="PROSITE-ProRule" id="PRU00552"/>
    </source>
</evidence>
<keyword evidence="18" id="KW-1185">Reference proteome</keyword>
<dbReference type="CDD" id="cd00268">
    <property type="entry name" value="DEADc"/>
    <property type="match status" value="1"/>
</dbReference>
<evidence type="ECO:0000256" key="4">
    <source>
        <dbReference type="ARBA" id="ARBA00022801"/>
    </source>
</evidence>
<protein>
    <recommendedName>
        <fullName evidence="10">ATP-dependent RNA helicase CshA</fullName>
        <ecNumber evidence="1">3.6.4.13</ecNumber>
    </recommendedName>
</protein>
<dbReference type="Pfam" id="PF00271">
    <property type="entry name" value="Helicase_C"/>
    <property type="match status" value="1"/>
</dbReference>
<proteinExistence type="inferred from homology"/>
<dbReference type="InterPro" id="IPR050079">
    <property type="entry name" value="DEAD_box_RNA_helicase"/>
</dbReference>
<feature type="domain" description="Helicase ATP-binding" evidence="14">
    <location>
        <begin position="35"/>
        <end position="206"/>
    </location>
</feature>
<dbReference type="CDD" id="cd18787">
    <property type="entry name" value="SF2_C_DEAD"/>
    <property type="match status" value="1"/>
</dbReference>
<accession>A0A6V8SMF6</accession>
<dbReference type="AlphaFoldDB" id="A0A6V8SMF6"/>
<evidence type="ECO:0000313" key="17">
    <source>
        <dbReference type="EMBL" id="GFP77941.1"/>
    </source>
</evidence>
<dbReference type="InterPro" id="IPR027417">
    <property type="entry name" value="P-loop_NTPase"/>
</dbReference>
<evidence type="ECO:0000259" key="15">
    <source>
        <dbReference type="PROSITE" id="PS51194"/>
    </source>
</evidence>
<dbReference type="SMART" id="SM00490">
    <property type="entry name" value="HELICc"/>
    <property type="match status" value="1"/>
</dbReference>
<evidence type="ECO:0000256" key="7">
    <source>
        <dbReference type="ARBA" id="ARBA00023016"/>
    </source>
</evidence>
<keyword evidence="6 12" id="KW-0067">ATP-binding</keyword>
<evidence type="ECO:0000256" key="3">
    <source>
        <dbReference type="ARBA" id="ARBA00022741"/>
    </source>
</evidence>
<dbReference type="RefSeq" id="WP_183279273.1">
    <property type="nucleotide sequence ID" value="NZ_BLZR01000001.1"/>
</dbReference>
<dbReference type="PANTHER" id="PTHR47959:SF13">
    <property type="entry name" value="ATP-DEPENDENT RNA HELICASE RHLE"/>
    <property type="match status" value="1"/>
</dbReference>
<evidence type="ECO:0000256" key="2">
    <source>
        <dbReference type="ARBA" id="ARBA00022490"/>
    </source>
</evidence>
<feature type="domain" description="DEAD-box RNA helicase Q" evidence="16">
    <location>
        <begin position="4"/>
        <end position="32"/>
    </location>
</feature>
<comment type="catalytic activity">
    <reaction evidence="9">
        <text>ATP + H2O = ADP + phosphate + H(+)</text>
        <dbReference type="Rhea" id="RHEA:13065"/>
        <dbReference type="ChEBI" id="CHEBI:15377"/>
        <dbReference type="ChEBI" id="CHEBI:15378"/>
        <dbReference type="ChEBI" id="CHEBI:30616"/>
        <dbReference type="ChEBI" id="CHEBI:43474"/>
        <dbReference type="ChEBI" id="CHEBI:456216"/>
        <dbReference type="EC" id="3.6.4.13"/>
    </reaction>
</comment>
<dbReference type="FunFam" id="3.40.50.300:FF:000108">
    <property type="entry name" value="ATP-dependent RNA helicase RhlE"/>
    <property type="match status" value="1"/>
</dbReference>
<dbReference type="InterPro" id="IPR044742">
    <property type="entry name" value="DEAD/DEAH_RhlB"/>
</dbReference>
<dbReference type="EC" id="3.6.4.13" evidence="1"/>
<dbReference type="Pfam" id="PF03880">
    <property type="entry name" value="DbpA"/>
    <property type="match status" value="1"/>
</dbReference>
<name>A0A6V8SMF6_9CLOT</name>
<gene>
    <name evidence="17" type="ORF">bsdtw1_04124</name>
</gene>
<dbReference type="PROSITE" id="PS00039">
    <property type="entry name" value="DEAD_ATP_HELICASE"/>
    <property type="match status" value="1"/>
</dbReference>
<dbReference type="Gene3D" id="3.30.70.330">
    <property type="match status" value="1"/>
</dbReference>
<evidence type="ECO:0000313" key="18">
    <source>
        <dbReference type="Proteomes" id="UP000580568"/>
    </source>
</evidence>
<feature type="domain" description="Helicase C-terminal" evidence="15">
    <location>
        <begin position="217"/>
        <end position="379"/>
    </location>
</feature>
<evidence type="ECO:0000256" key="6">
    <source>
        <dbReference type="ARBA" id="ARBA00022840"/>
    </source>
</evidence>
<dbReference type="GO" id="GO:0005524">
    <property type="term" value="F:ATP binding"/>
    <property type="evidence" value="ECO:0007669"/>
    <property type="project" value="UniProtKB-KW"/>
</dbReference>
<evidence type="ECO:0000259" key="14">
    <source>
        <dbReference type="PROSITE" id="PS51192"/>
    </source>
</evidence>
<comment type="caution">
    <text evidence="17">The sequence shown here is derived from an EMBL/GenBank/DDBJ whole genome shotgun (WGS) entry which is preliminary data.</text>
</comment>
<dbReference type="InterPro" id="IPR001650">
    <property type="entry name" value="Helicase_C-like"/>
</dbReference>
<dbReference type="SMART" id="SM00487">
    <property type="entry name" value="DEXDc"/>
    <property type="match status" value="1"/>
</dbReference>